<keyword evidence="1" id="KW-0732">Signal</keyword>
<keyword evidence="3" id="KW-1185">Reference proteome</keyword>
<feature type="signal peptide" evidence="1">
    <location>
        <begin position="1"/>
        <end position="17"/>
    </location>
</feature>
<evidence type="ECO:0000313" key="3">
    <source>
        <dbReference type="Proteomes" id="UP000036947"/>
    </source>
</evidence>
<protein>
    <recommendedName>
        <fullName evidence="4">Ecp2 effector protein domain-containing protein</fullName>
    </recommendedName>
</protein>
<evidence type="ECO:0000313" key="2">
    <source>
        <dbReference type="EMBL" id="KND94503.1"/>
    </source>
</evidence>
<evidence type="ECO:0008006" key="4">
    <source>
        <dbReference type="Google" id="ProtNLM"/>
    </source>
</evidence>
<sequence length="128" mass="13943">MLVSKVLWLAFATLVAAQGDMRPLGTVFAKSGFNGPSRTMAKPGECVGLPGPLCVSSNPQTLLPRLQLVDERHSRNNVHSIMVTDGAQCDLFVQPDCQQLRRRFYNSQSVIDGPAIALSVRCLFQGDL</sequence>
<dbReference type="OrthoDB" id="10542295at2759"/>
<dbReference type="EMBL" id="LFRF01000002">
    <property type="protein sequence ID" value="KND94503.1"/>
    <property type="molecule type" value="Genomic_DNA"/>
</dbReference>
<dbReference type="Proteomes" id="UP000036947">
    <property type="component" value="Unassembled WGS sequence"/>
</dbReference>
<reference evidence="2 3" key="1">
    <citation type="journal article" date="2015" name="BMC Genomics">
        <title>The genome of the truffle-parasite Tolypocladium ophioglossoides and the evolution of antifungal peptaibiotics.</title>
        <authorList>
            <person name="Quandt C.A."/>
            <person name="Bushley K.E."/>
            <person name="Spatafora J.W."/>
        </authorList>
    </citation>
    <scope>NUCLEOTIDE SEQUENCE [LARGE SCALE GENOMIC DNA]</scope>
    <source>
        <strain evidence="2 3">CBS 100239</strain>
    </source>
</reference>
<comment type="caution">
    <text evidence="2">The sequence shown here is derived from an EMBL/GenBank/DDBJ whole genome shotgun (WGS) entry which is preliminary data.</text>
</comment>
<proteinExistence type="predicted"/>
<evidence type="ECO:0000256" key="1">
    <source>
        <dbReference type="SAM" id="SignalP"/>
    </source>
</evidence>
<organism evidence="2 3">
    <name type="scientific">Tolypocladium ophioglossoides (strain CBS 100239)</name>
    <name type="common">Snaketongue truffleclub</name>
    <name type="synonym">Elaphocordyceps ophioglossoides</name>
    <dbReference type="NCBI Taxonomy" id="1163406"/>
    <lineage>
        <taxon>Eukaryota</taxon>
        <taxon>Fungi</taxon>
        <taxon>Dikarya</taxon>
        <taxon>Ascomycota</taxon>
        <taxon>Pezizomycotina</taxon>
        <taxon>Sordariomycetes</taxon>
        <taxon>Hypocreomycetidae</taxon>
        <taxon>Hypocreales</taxon>
        <taxon>Ophiocordycipitaceae</taxon>
        <taxon>Tolypocladium</taxon>
    </lineage>
</organism>
<accession>A0A0L0NKE6</accession>
<feature type="chain" id="PRO_5005545020" description="Ecp2 effector protein domain-containing protein" evidence="1">
    <location>
        <begin position="18"/>
        <end position="128"/>
    </location>
</feature>
<name>A0A0L0NKE6_TOLOC</name>
<dbReference type="AlphaFoldDB" id="A0A0L0NKE6"/>
<gene>
    <name evidence="2" type="ORF">TOPH_00878</name>
</gene>